<reference evidence="2" key="1">
    <citation type="journal article" date="2019" name="Int. J. Syst. Evol. Microbiol.">
        <title>The Global Catalogue of Microorganisms (GCM) 10K type strain sequencing project: providing services to taxonomists for standard genome sequencing and annotation.</title>
        <authorList>
            <consortium name="The Broad Institute Genomics Platform"/>
            <consortium name="The Broad Institute Genome Sequencing Center for Infectious Disease"/>
            <person name="Wu L."/>
            <person name="Ma J."/>
        </authorList>
    </citation>
    <scope>NUCLEOTIDE SEQUENCE [LARGE SCALE GENOMIC DNA]</scope>
    <source>
        <strain evidence="2">CGMCC 1.10992</strain>
    </source>
</reference>
<name>A0ABW4XLK6_9GAMM</name>
<gene>
    <name evidence="1" type="ORF">ACFSJ3_10710</name>
</gene>
<accession>A0ABW4XLK6</accession>
<dbReference type="RefSeq" id="WP_345339159.1">
    <property type="nucleotide sequence ID" value="NZ_BAABLI010000008.1"/>
</dbReference>
<dbReference type="Pfam" id="PF20027">
    <property type="entry name" value="DUF6435"/>
    <property type="match status" value="1"/>
</dbReference>
<proteinExistence type="predicted"/>
<protein>
    <submittedName>
        <fullName evidence="1">DUF6435 family protein</fullName>
    </submittedName>
</protein>
<evidence type="ECO:0000313" key="1">
    <source>
        <dbReference type="EMBL" id="MFD2096456.1"/>
    </source>
</evidence>
<dbReference type="EMBL" id="JBHUHT010000012">
    <property type="protein sequence ID" value="MFD2096456.1"/>
    <property type="molecule type" value="Genomic_DNA"/>
</dbReference>
<organism evidence="1 2">
    <name type="scientific">Corallincola platygyrae</name>
    <dbReference type="NCBI Taxonomy" id="1193278"/>
    <lineage>
        <taxon>Bacteria</taxon>
        <taxon>Pseudomonadati</taxon>
        <taxon>Pseudomonadota</taxon>
        <taxon>Gammaproteobacteria</taxon>
        <taxon>Alteromonadales</taxon>
        <taxon>Psychromonadaceae</taxon>
        <taxon>Corallincola</taxon>
    </lineage>
</organism>
<sequence>MFQFLRPDPVKRMKKRYNAMLEQAMLAQRRGDIRSYSMISADAEALWGEIRELQRTQQSK</sequence>
<evidence type="ECO:0000313" key="2">
    <source>
        <dbReference type="Proteomes" id="UP001597380"/>
    </source>
</evidence>
<dbReference type="NCBIfam" id="NF033487">
    <property type="entry name" value="Lacal_2735_fam"/>
    <property type="match status" value="1"/>
</dbReference>
<dbReference type="InterPro" id="IPR045493">
    <property type="entry name" value="DUF6435"/>
</dbReference>
<dbReference type="Proteomes" id="UP001597380">
    <property type="component" value="Unassembled WGS sequence"/>
</dbReference>
<keyword evidence="2" id="KW-1185">Reference proteome</keyword>
<comment type="caution">
    <text evidence="1">The sequence shown here is derived from an EMBL/GenBank/DDBJ whole genome shotgun (WGS) entry which is preliminary data.</text>
</comment>